<comment type="cofactor">
    <cofactor evidence="1">
        <name>Fe(2+)</name>
        <dbReference type="ChEBI" id="CHEBI:29033"/>
    </cofactor>
</comment>
<keyword evidence="3" id="KW-1185">Reference proteome</keyword>
<evidence type="ECO:0000313" key="3">
    <source>
        <dbReference type="Proteomes" id="UP000546031"/>
    </source>
</evidence>
<dbReference type="GO" id="GO:0016706">
    <property type="term" value="F:2-oxoglutarate-dependent dioxygenase activity"/>
    <property type="evidence" value="ECO:0007669"/>
    <property type="project" value="UniProtKB-ARBA"/>
</dbReference>
<dbReference type="PANTHER" id="PTHR20883:SF48">
    <property type="entry name" value="ECTOINE DIOXYGENASE"/>
    <property type="match status" value="1"/>
</dbReference>
<proteinExistence type="predicted"/>
<dbReference type="EMBL" id="JABWTA010000001">
    <property type="protein sequence ID" value="NVE95226.1"/>
    <property type="molecule type" value="Genomic_DNA"/>
</dbReference>
<dbReference type="AlphaFoldDB" id="A0A850HDV9"/>
<dbReference type="PANTHER" id="PTHR20883">
    <property type="entry name" value="PHYTANOYL-COA DIOXYGENASE DOMAIN CONTAINING 1"/>
    <property type="match status" value="1"/>
</dbReference>
<protein>
    <submittedName>
        <fullName evidence="2">Phytanoyl-CoA dioxygenase family protein</fullName>
    </submittedName>
</protein>
<evidence type="ECO:0000256" key="1">
    <source>
        <dbReference type="ARBA" id="ARBA00001954"/>
    </source>
</evidence>
<dbReference type="SUPFAM" id="SSF51197">
    <property type="entry name" value="Clavaminate synthase-like"/>
    <property type="match status" value="1"/>
</dbReference>
<dbReference type="InterPro" id="IPR008775">
    <property type="entry name" value="Phytyl_CoA_dOase-like"/>
</dbReference>
<organism evidence="2 3">
    <name type="scientific">Altererythrobacter lutimaris</name>
    <dbReference type="NCBI Taxonomy" id="2743979"/>
    <lineage>
        <taxon>Bacteria</taxon>
        <taxon>Pseudomonadati</taxon>
        <taxon>Pseudomonadota</taxon>
        <taxon>Alphaproteobacteria</taxon>
        <taxon>Sphingomonadales</taxon>
        <taxon>Erythrobacteraceae</taxon>
        <taxon>Altererythrobacter</taxon>
    </lineage>
</organism>
<reference evidence="2 3" key="1">
    <citation type="submission" date="2020-06" db="EMBL/GenBank/DDBJ databases">
        <title>Altererythrobacter lutimaris sp. nov., a marine bacterium isolated from a tidal flat.</title>
        <authorList>
            <person name="Kim D."/>
            <person name="Yoo Y."/>
            <person name="Kim J.-J."/>
        </authorList>
    </citation>
    <scope>NUCLEOTIDE SEQUENCE [LARGE SCALE GENOMIC DNA]</scope>
    <source>
        <strain evidence="2 3">JGD-16</strain>
    </source>
</reference>
<name>A0A850HDV9_9SPHN</name>
<dbReference type="Pfam" id="PF05721">
    <property type="entry name" value="PhyH"/>
    <property type="match status" value="1"/>
</dbReference>
<comment type="caution">
    <text evidence="2">The sequence shown here is derived from an EMBL/GenBank/DDBJ whole genome shotgun (WGS) entry which is preliminary data.</text>
</comment>
<keyword evidence="2" id="KW-0560">Oxidoreductase</keyword>
<evidence type="ECO:0000313" key="2">
    <source>
        <dbReference type="EMBL" id="NVE95226.1"/>
    </source>
</evidence>
<accession>A0A850HDV9</accession>
<gene>
    <name evidence="2" type="ORF">HUO12_09980</name>
</gene>
<dbReference type="Gene3D" id="2.60.120.620">
    <property type="entry name" value="q2cbj1_9rhob like domain"/>
    <property type="match status" value="1"/>
</dbReference>
<dbReference type="RefSeq" id="WP_176273430.1">
    <property type="nucleotide sequence ID" value="NZ_JABWTA010000001.1"/>
</dbReference>
<sequence length="294" mass="32714">MAVIQPFDFAFQNVTALICPSCWRRCELDSRLLLMENLHQIRSALRQKGIAKLEGLVAPEQAQIAHSMVLELAEEHSLYSAEGWVKAPGKFGVPKTFRKALNKLNRSNEFPELVGDRLTSIIEELIGARVTPLPPGQQLLFSLPSHEGWSIPSDVWHTDLPKFAERTTPGLQAFTFLDDVEPQGGATLVVEGSHRLLSEHSVLSSKQVKDHLRQEGFFARLFHSETPAMTDLAETAGRVGEVELKVIELTGCVGDVYLMDLRLLHTPAPNSSNKARMMPTCRFPRAEVAERIDG</sequence>
<dbReference type="GO" id="GO:0005506">
    <property type="term" value="F:iron ion binding"/>
    <property type="evidence" value="ECO:0007669"/>
    <property type="project" value="UniProtKB-ARBA"/>
</dbReference>
<dbReference type="Proteomes" id="UP000546031">
    <property type="component" value="Unassembled WGS sequence"/>
</dbReference>
<keyword evidence="2" id="KW-0223">Dioxygenase</keyword>